<comment type="function">
    <text evidence="7">Murein-degrading enzyme that degrades murein glycan strands and insoluble, high-molecular weight murein sacculi, with the concomitant formation of a 1,6-anhydromuramoyl product. Lytic transglycosylases (LTs) play an integral role in the metabolism of the peptidoglycan (PG) sacculus. Their lytic action creates space within the PG sacculus to allow for its expansion as well as for the insertion of various structures such as secretion systems and flagella.</text>
</comment>
<evidence type="ECO:0000313" key="9">
    <source>
        <dbReference type="EMBL" id="PUE03833.1"/>
    </source>
</evidence>
<dbReference type="EC" id="4.2.2.n1" evidence="7"/>
<dbReference type="Pfam" id="PF01464">
    <property type="entry name" value="SLT"/>
    <property type="match status" value="1"/>
</dbReference>
<organism evidence="9 10">
    <name type="scientific">Candidatus Sedimenticola endophacoides</name>
    <dbReference type="NCBI Taxonomy" id="2548426"/>
    <lineage>
        <taxon>Bacteria</taxon>
        <taxon>Pseudomonadati</taxon>
        <taxon>Pseudomonadota</taxon>
        <taxon>Gammaproteobacteria</taxon>
        <taxon>Chromatiales</taxon>
        <taxon>Sedimenticolaceae</taxon>
        <taxon>Sedimenticola</taxon>
    </lineage>
</organism>
<dbReference type="GO" id="GO:0009279">
    <property type="term" value="C:cell outer membrane"/>
    <property type="evidence" value="ECO:0007669"/>
    <property type="project" value="UniProtKB-SubCell"/>
</dbReference>
<dbReference type="InterPro" id="IPR008258">
    <property type="entry name" value="Transglycosylase_SLT_dom_1"/>
</dbReference>
<proteinExistence type="inferred from homology"/>
<evidence type="ECO:0000256" key="1">
    <source>
        <dbReference type="ARBA" id="ARBA00010333"/>
    </source>
</evidence>
<dbReference type="EMBL" id="PQCO01000147">
    <property type="protein sequence ID" value="PUE03833.1"/>
    <property type="molecule type" value="Genomic_DNA"/>
</dbReference>
<sequence length="506" mass="57671">MCHCTLYATAGADYNGVVGILHETKTFTHPFRAAFQRRSASRVAGRLCAAVLSLLAGCGAEQPLLDRVQDEGALVVITRNSPTTYYEERDGFRGLEYELVERFANRLGVRVRYIVPESFDQIIPMIVNGEAHFAAAGLTVTPKREALVRFAPSYQEITQQLVYRRDRKKPTSIADTLSGTLEVVAGSSHEETLERLKLDYPELTWTAQQGIESEELLYLVKEQLIDYTIGDSNEVALSRQLYPMLKVAMDLGEPDRLAWAFPHAEDDSLYDAASEFIGQLKSEGILEQLLERYYGHVDRLGFVDKRTFQRHFVQRLPDLLAYFREAARQTGLDWRLLAAVSYQESHWNTKAVSPTGVRGLMMLTRATANQLGVDNRRDPKQSILGGARYIRMMQEKIPERIQEPDRMWLTLASYNIGFSHLEDARILAMRDGADPDKWTDVKRYLPLLSQKKHHKTVKYGYARGAEAVNYVDNIRNYFDLLTWHLAQRPENQGPEKPIEVNLPPML</sequence>
<dbReference type="PANTHER" id="PTHR35936:SF32">
    <property type="entry name" value="MEMBRANE-BOUND LYTIC MUREIN TRANSGLYCOSYLASE F"/>
    <property type="match status" value="1"/>
</dbReference>
<comment type="caution">
    <text evidence="7">Lacks conserved residue(s) required for the propagation of feature annotation.</text>
</comment>
<reference evidence="9 10" key="1">
    <citation type="submission" date="2018-01" db="EMBL/GenBank/DDBJ databases">
        <title>Novel co-symbiosis in the lucinid bivalve Phacoides pectinatus.</title>
        <authorList>
            <person name="Lim S.J."/>
            <person name="Davis B.G."/>
            <person name="Gill D.E."/>
            <person name="Engel A.S."/>
            <person name="Anderson L.C."/>
            <person name="Campbell B.J."/>
        </authorList>
    </citation>
    <scope>NUCLEOTIDE SEQUENCE [LARGE SCALE GENOMIC DNA]</scope>
    <source>
        <strain evidence="9">N3_P5</strain>
    </source>
</reference>
<dbReference type="Proteomes" id="UP000250928">
    <property type="component" value="Unassembled WGS sequence"/>
</dbReference>
<feature type="domain" description="Solute-binding protein family 3/N-terminal" evidence="8">
    <location>
        <begin position="73"/>
        <end position="297"/>
    </location>
</feature>
<evidence type="ECO:0000256" key="6">
    <source>
        <dbReference type="ARBA" id="ARBA00023316"/>
    </source>
</evidence>
<dbReference type="AlphaFoldDB" id="A0A6N4E034"/>
<dbReference type="NCBIfam" id="NF008112">
    <property type="entry name" value="PRK10859.1"/>
    <property type="match status" value="1"/>
</dbReference>
<evidence type="ECO:0000256" key="5">
    <source>
        <dbReference type="ARBA" id="ARBA00023239"/>
    </source>
</evidence>
<dbReference type="CDD" id="cd13403">
    <property type="entry name" value="MLTF-like"/>
    <property type="match status" value="1"/>
</dbReference>
<dbReference type="SMART" id="SM00062">
    <property type="entry name" value="PBPb"/>
    <property type="match status" value="1"/>
</dbReference>
<evidence type="ECO:0000256" key="2">
    <source>
        <dbReference type="ARBA" id="ARBA00022729"/>
    </source>
</evidence>
<accession>A0A6N4E034</accession>
<evidence type="ECO:0000256" key="3">
    <source>
        <dbReference type="ARBA" id="ARBA00023136"/>
    </source>
</evidence>
<comment type="catalytic activity">
    <reaction evidence="7">
        <text>Exolytic cleavage of the (1-&gt;4)-beta-glycosidic linkage between N-acetylmuramic acid (MurNAc) and N-acetylglucosamine (GlcNAc) residues in peptidoglycan, from either the reducing or the non-reducing ends of the peptidoglycan chains, with concomitant formation of a 1,6-anhydrobond in the MurNAc residue.</text>
        <dbReference type="EC" id="4.2.2.n1"/>
    </reaction>
</comment>
<comment type="subcellular location">
    <subcellularLocation>
        <location evidence="7">Cell outer membrane</location>
        <topology evidence="7">Peripheral membrane protein</topology>
    </subcellularLocation>
    <text evidence="7">Attached to the inner leaflet of the outer membrane.</text>
</comment>
<feature type="region of interest" description="LT domain" evidence="7">
    <location>
        <begin position="298"/>
        <end position="506"/>
    </location>
</feature>
<evidence type="ECO:0000256" key="7">
    <source>
        <dbReference type="HAMAP-Rule" id="MF_02016"/>
    </source>
</evidence>
<dbReference type="CDD" id="cd01009">
    <property type="entry name" value="PBP2_YfhD_N"/>
    <property type="match status" value="1"/>
</dbReference>
<evidence type="ECO:0000256" key="4">
    <source>
        <dbReference type="ARBA" id="ARBA00023237"/>
    </source>
</evidence>
<comment type="similarity">
    <text evidence="1">Belongs to the bacterial solute-binding protein 3 family.</text>
</comment>
<comment type="caution">
    <text evidence="9">The sequence shown here is derived from an EMBL/GenBank/DDBJ whole genome shotgun (WGS) entry which is preliminary data.</text>
</comment>
<dbReference type="InterPro" id="IPR023346">
    <property type="entry name" value="Lysozyme-like_dom_sf"/>
</dbReference>
<protein>
    <recommendedName>
        <fullName evidence="7">Membrane-bound lytic murein transglycosylase F</fullName>
        <ecNumber evidence="7">4.2.2.n1</ecNumber>
    </recommendedName>
    <alternativeName>
        <fullName evidence="7">Murein lyase F</fullName>
    </alternativeName>
</protein>
<evidence type="ECO:0000259" key="8">
    <source>
        <dbReference type="SMART" id="SM00062"/>
    </source>
</evidence>
<keyword evidence="6 7" id="KW-0961">Cell wall biogenesis/degradation</keyword>
<dbReference type="Gene3D" id="1.10.530.10">
    <property type="match status" value="1"/>
</dbReference>
<evidence type="ECO:0000313" key="10">
    <source>
        <dbReference type="Proteomes" id="UP000250928"/>
    </source>
</evidence>
<feature type="active site" evidence="7">
    <location>
        <position position="344"/>
    </location>
</feature>
<dbReference type="GO" id="GO:0016998">
    <property type="term" value="P:cell wall macromolecule catabolic process"/>
    <property type="evidence" value="ECO:0007669"/>
    <property type="project" value="UniProtKB-UniRule"/>
</dbReference>
<gene>
    <name evidence="7" type="primary">mltF</name>
    <name evidence="9" type="ORF">C3L24_04075</name>
</gene>
<comment type="similarity">
    <text evidence="7">In the C-terminal section; belongs to the transglycosylase Slt family.</text>
</comment>
<dbReference type="SUPFAM" id="SSF53850">
    <property type="entry name" value="Periplasmic binding protein-like II"/>
    <property type="match status" value="1"/>
</dbReference>
<dbReference type="Gene3D" id="3.40.190.10">
    <property type="entry name" value="Periplasmic binding protein-like II"/>
    <property type="match status" value="2"/>
</dbReference>
<keyword evidence="3 7" id="KW-0472">Membrane</keyword>
<name>A0A6N4E034_9GAMM</name>
<dbReference type="InterPro" id="IPR023703">
    <property type="entry name" value="MltF"/>
</dbReference>
<dbReference type="HAMAP" id="MF_02016">
    <property type="entry name" value="MltF"/>
    <property type="match status" value="1"/>
</dbReference>
<dbReference type="InterPro" id="IPR001638">
    <property type="entry name" value="Solute-binding_3/MltF_N"/>
</dbReference>
<keyword evidence="4 7" id="KW-0998">Cell outer membrane</keyword>
<comment type="domain">
    <text evidence="7">The N-terminal domain does not have lytic activity and probably modulates enzymatic activity. The C-terminal domain is the catalytic active domain.</text>
</comment>
<dbReference type="GO" id="GO:0071555">
    <property type="term" value="P:cell wall organization"/>
    <property type="evidence" value="ECO:0007669"/>
    <property type="project" value="UniProtKB-KW"/>
</dbReference>
<keyword evidence="2 7" id="KW-0732">Signal</keyword>
<keyword evidence="5 7" id="KW-0456">Lyase</keyword>
<dbReference type="GO" id="GO:0008933">
    <property type="term" value="F:peptidoglycan lytic transglycosylase activity"/>
    <property type="evidence" value="ECO:0007669"/>
    <property type="project" value="UniProtKB-UniRule"/>
</dbReference>
<comment type="similarity">
    <text evidence="7">In the N-terminal section; belongs to the bacterial solute-binding protein 3 family.</text>
</comment>
<dbReference type="GO" id="GO:0009253">
    <property type="term" value="P:peptidoglycan catabolic process"/>
    <property type="evidence" value="ECO:0007669"/>
    <property type="project" value="TreeGrafter"/>
</dbReference>
<dbReference type="SUPFAM" id="SSF53955">
    <property type="entry name" value="Lysozyme-like"/>
    <property type="match status" value="1"/>
</dbReference>
<dbReference type="Pfam" id="PF00497">
    <property type="entry name" value="SBP_bac_3"/>
    <property type="match status" value="1"/>
</dbReference>
<dbReference type="PANTHER" id="PTHR35936">
    <property type="entry name" value="MEMBRANE-BOUND LYTIC MUREIN TRANSGLYCOSYLASE F"/>
    <property type="match status" value="1"/>
</dbReference>